<sequence length="356" mass="39448">MNKTIAVTKGDGIGVEIVDEALKVLDRVAEKFGHKFEYKYALIGGAAYDKYHTPLPEETLEICKSSDAVFLGAVGGDKWDSVEPDLRPEKGLLALRKGLGLYANLRPATIYEALKSASPLKDYIVEKGVDILVVRELIGGIYFGDRKTYVEDGVRTAYDVEKYNENEIKRISKMAFDSAMKRRKKVTLVDKANVLDSSKLWREVVKEMSKDYPEVELDFMYVDNASMQLIKNPSQFDVILTNNIFGDILSDESSQITGSIGMLPSASISEIGIHMYEPIHGSAPDIAGQDIANPLATILSAAMMLRYSFDLEEEAVAIENAVEKVLEEGIRTIDIKEPKGEYVKCSEIGTAVAERI</sequence>
<evidence type="ECO:0000313" key="1">
    <source>
        <dbReference type="EMBL" id="QQK08262.1"/>
    </source>
</evidence>
<dbReference type="EC" id="1.1.1.85" evidence="1"/>
<organism evidence="1 2">
    <name type="scientific">Miniphocaeibacter halophilus</name>
    <dbReference type="NCBI Taxonomy" id="2931922"/>
    <lineage>
        <taxon>Bacteria</taxon>
        <taxon>Bacillati</taxon>
        <taxon>Bacillota</taxon>
        <taxon>Tissierellia</taxon>
        <taxon>Tissierellales</taxon>
        <taxon>Peptoniphilaceae</taxon>
        <taxon>Miniphocaeibacter</taxon>
    </lineage>
</organism>
<accession>A0AC61MRR0</accession>
<gene>
    <name evidence="1" type="primary">leuB</name>
    <name evidence="1" type="ORF">JFY71_01605</name>
</gene>
<dbReference type="Proteomes" id="UP000595814">
    <property type="component" value="Chromosome"/>
</dbReference>
<keyword evidence="1" id="KW-0560">Oxidoreductase</keyword>
<name>A0AC61MRR0_9FIRM</name>
<keyword evidence="2" id="KW-1185">Reference proteome</keyword>
<evidence type="ECO:0000313" key="2">
    <source>
        <dbReference type="Proteomes" id="UP000595814"/>
    </source>
</evidence>
<dbReference type="EMBL" id="CP066744">
    <property type="protein sequence ID" value="QQK08262.1"/>
    <property type="molecule type" value="Genomic_DNA"/>
</dbReference>
<proteinExistence type="predicted"/>
<protein>
    <submittedName>
        <fullName evidence="1">3-isopropylmalate dehydrogenase</fullName>
        <ecNumber evidence="1">1.1.1.85</ecNumber>
    </submittedName>
</protein>
<reference evidence="1 2" key="1">
    <citation type="journal article" date="2022" name="Int. J. Syst. Evol. Microbiol.">
        <title>Miniphocaeibacter halophilus sp. nov., an ammonium-tolerant acetate-producing bacterium isolated from a biogas system.</title>
        <authorList>
            <person name="Schnurer A."/>
            <person name="Singh A."/>
            <person name="Bi S."/>
            <person name="Qiao W."/>
            <person name="Westerholm M."/>
        </authorList>
    </citation>
    <scope>NUCLEOTIDE SEQUENCE [LARGE SCALE GENOMIC DNA]</scope>
    <source>
        <strain evidence="1 2">AMB_01</strain>
    </source>
</reference>